<dbReference type="InterPro" id="IPR020845">
    <property type="entry name" value="AMP-binding_CS"/>
</dbReference>
<accession>A0A9D9EPE6</accession>
<dbReference type="InterPro" id="IPR052987">
    <property type="entry name" value="Chloroplast_AMP-bd_Enzymes"/>
</dbReference>
<dbReference type="AlphaFoldDB" id="A0A9D9EPE6"/>
<sequence length="300" mass="32609">MNDTSLPKLLRRIAGTWPQIPAQYYRMNGDEFQTVSFAEYYDAALNFASALLDLGCTRGEPVGLISDNRREWAWASMGIMAIGAADVPRGCDATAKEITYILSFAGCRTAVLENAAQLAKVAANRDQIPALERVILFETPSEADQKTAADASLALFSFASLLEKGRARRAQKPGETEAELEKGTPDETATIIFTSGTTGEPKGVVLSHENFLCQLEELPSRIPLAPGSKAVCVLPVWHAFERLVEYVILISAAAIIYSKPVGSVLLADIAKTNPQLLPSVPRIWESVYDAVFRTMRKTGG</sequence>
<dbReference type="InterPro" id="IPR000873">
    <property type="entry name" value="AMP-dep_synth/lig_dom"/>
</dbReference>
<dbReference type="Pfam" id="PF00501">
    <property type="entry name" value="AMP-binding"/>
    <property type="match status" value="1"/>
</dbReference>
<evidence type="ECO:0000259" key="1">
    <source>
        <dbReference type="Pfam" id="PF00501"/>
    </source>
</evidence>
<evidence type="ECO:0000313" key="3">
    <source>
        <dbReference type="Proteomes" id="UP000823616"/>
    </source>
</evidence>
<dbReference type="SUPFAM" id="SSF56801">
    <property type="entry name" value="Acetyl-CoA synthetase-like"/>
    <property type="match status" value="1"/>
</dbReference>
<gene>
    <name evidence="2" type="ORF">IAA96_04205</name>
</gene>
<comment type="caution">
    <text evidence="2">The sequence shown here is derived from an EMBL/GenBank/DDBJ whole genome shotgun (WGS) entry which is preliminary data.</text>
</comment>
<dbReference type="PANTHER" id="PTHR43813">
    <property type="entry name" value="ACYL-ACTIVATING ENZYME 16, CHLOROPLASTIC-RELATED"/>
    <property type="match status" value="1"/>
</dbReference>
<organism evidence="2 3">
    <name type="scientific">Candidatus Avitreponema avistercoris</name>
    <dbReference type="NCBI Taxonomy" id="2840705"/>
    <lineage>
        <taxon>Bacteria</taxon>
        <taxon>Pseudomonadati</taxon>
        <taxon>Spirochaetota</taxon>
        <taxon>Spirochaetia</taxon>
        <taxon>Spirochaetales</taxon>
        <taxon>Candidatus Avitreponema</taxon>
    </lineage>
</organism>
<reference evidence="2" key="1">
    <citation type="submission" date="2020-10" db="EMBL/GenBank/DDBJ databases">
        <authorList>
            <person name="Gilroy R."/>
        </authorList>
    </citation>
    <scope>NUCLEOTIDE SEQUENCE</scope>
    <source>
        <strain evidence="2">B3-4054</strain>
    </source>
</reference>
<evidence type="ECO:0000313" key="2">
    <source>
        <dbReference type="EMBL" id="MBO8450290.1"/>
    </source>
</evidence>
<name>A0A9D9EPE6_9SPIR</name>
<dbReference type="PROSITE" id="PS00455">
    <property type="entry name" value="AMP_BINDING"/>
    <property type="match status" value="1"/>
</dbReference>
<protein>
    <submittedName>
        <fullName evidence="2">AMP-binding protein</fullName>
    </submittedName>
</protein>
<proteinExistence type="predicted"/>
<dbReference type="PANTHER" id="PTHR43813:SF1">
    <property type="entry name" value="ACYL-ACTIVATING ENZYME 16, CHLOROPLASTIC-RELATED"/>
    <property type="match status" value="1"/>
</dbReference>
<reference evidence="2" key="2">
    <citation type="journal article" date="2021" name="PeerJ">
        <title>Extensive microbial diversity within the chicken gut microbiome revealed by metagenomics and culture.</title>
        <authorList>
            <person name="Gilroy R."/>
            <person name="Ravi A."/>
            <person name="Getino M."/>
            <person name="Pursley I."/>
            <person name="Horton D.L."/>
            <person name="Alikhan N.F."/>
            <person name="Baker D."/>
            <person name="Gharbi K."/>
            <person name="Hall N."/>
            <person name="Watson M."/>
            <person name="Adriaenssens E.M."/>
            <person name="Foster-Nyarko E."/>
            <person name="Jarju S."/>
            <person name="Secka A."/>
            <person name="Antonio M."/>
            <person name="Oren A."/>
            <person name="Chaudhuri R.R."/>
            <person name="La Ragione R."/>
            <person name="Hildebrand F."/>
            <person name="Pallen M.J."/>
        </authorList>
    </citation>
    <scope>NUCLEOTIDE SEQUENCE</scope>
    <source>
        <strain evidence="2">B3-4054</strain>
    </source>
</reference>
<feature type="non-terminal residue" evidence="2">
    <location>
        <position position="300"/>
    </location>
</feature>
<dbReference type="Gene3D" id="3.40.50.12780">
    <property type="entry name" value="N-terminal domain of ligase-like"/>
    <property type="match status" value="1"/>
</dbReference>
<dbReference type="EMBL" id="JADIMS010000068">
    <property type="protein sequence ID" value="MBO8450290.1"/>
    <property type="molecule type" value="Genomic_DNA"/>
</dbReference>
<feature type="domain" description="AMP-dependent synthetase/ligase" evidence="1">
    <location>
        <begin position="12"/>
        <end position="289"/>
    </location>
</feature>
<dbReference type="InterPro" id="IPR042099">
    <property type="entry name" value="ANL_N_sf"/>
</dbReference>
<dbReference type="Proteomes" id="UP000823616">
    <property type="component" value="Unassembled WGS sequence"/>
</dbReference>